<keyword evidence="2" id="KW-1185">Reference proteome</keyword>
<evidence type="ECO:0000313" key="1">
    <source>
        <dbReference type="EMBL" id="AGY77971.1"/>
    </source>
</evidence>
<sequence>MEEDRKKHIRTKSLNAITYILYKNPLQDLEFWKDESNGQILFQVSNSPENLSAYLDYKKAVRYDYILKVDLILYNNILRSVKYATKEYRNN</sequence>
<name>A0ABM5NZ69_9CLOT</name>
<gene>
    <name evidence="1" type="ORF">CAETHG_3770</name>
</gene>
<dbReference type="RefSeq" id="WP_023163395.1">
    <property type="nucleotide sequence ID" value="NC_022592.1"/>
</dbReference>
<dbReference type="Proteomes" id="UP000017590">
    <property type="component" value="Chromosome"/>
</dbReference>
<accession>A0ABM5NZ69</accession>
<protein>
    <submittedName>
        <fullName evidence="1">Uncharacterized protein</fullName>
    </submittedName>
</protein>
<reference evidence="2" key="1">
    <citation type="journal article" date="2014" name="Biotechnol. Biofuels">
        <title>Comparison of single-molecule sequencing and hybrid approaches for finishing the genome of Clostridium autoethanogenum and analysis of CRISPR systems in industrial relevant Clostridia.</title>
        <authorList>
            <person name="Brown S.D."/>
            <person name="Nagaraju S."/>
            <person name="Utturkar S."/>
            <person name="De Tissera S."/>
            <person name="Segovia S."/>
            <person name="Mitchell W."/>
            <person name="Land M.L."/>
            <person name="Dassanayake A."/>
            <person name="Kopke M."/>
        </authorList>
    </citation>
    <scope>NUCLEOTIDE SEQUENCE [LARGE SCALE GENOMIC DNA]</scope>
    <source>
        <strain evidence="2">DSM 10061</strain>
    </source>
</reference>
<dbReference type="EMBL" id="CP006763">
    <property type="protein sequence ID" value="AGY77971.1"/>
    <property type="molecule type" value="Genomic_DNA"/>
</dbReference>
<proteinExistence type="predicted"/>
<organism evidence="1 2">
    <name type="scientific">Clostridium autoethanogenum DSM 10061</name>
    <dbReference type="NCBI Taxonomy" id="1341692"/>
    <lineage>
        <taxon>Bacteria</taxon>
        <taxon>Bacillati</taxon>
        <taxon>Bacillota</taxon>
        <taxon>Clostridia</taxon>
        <taxon>Eubacteriales</taxon>
        <taxon>Clostridiaceae</taxon>
        <taxon>Clostridium</taxon>
    </lineage>
</organism>
<evidence type="ECO:0000313" key="2">
    <source>
        <dbReference type="Proteomes" id="UP000017590"/>
    </source>
</evidence>